<proteinExistence type="predicted"/>
<dbReference type="EMBL" id="JAGEUA010000004">
    <property type="protein sequence ID" value="KAL0985274.1"/>
    <property type="molecule type" value="Genomic_DNA"/>
</dbReference>
<keyword evidence="4" id="KW-1185">Reference proteome</keyword>
<evidence type="ECO:0000256" key="2">
    <source>
        <dbReference type="SAM" id="SignalP"/>
    </source>
</evidence>
<gene>
    <name evidence="3" type="ORF">UPYG_G00154850</name>
</gene>
<dbReference type="Proteomes" id="UP001557470">
    <property type="component" value="Unassembled WGS sequence"/>
</dbReference>
<feature type="compositionally biased region" description="Polar residues" evidence="1">
    <location>
        <begin position="62"/>
        <end position="78"/>
    </location>
</feature>
<protein>
    <submittedName>
        <fullName evidence="3">Uncharacterized protein</fullName>
    </submittedName>
</protein>
<evidence type="ECO:0000313" key="3">
    <source>
        <dbReference type="EMBL" id="KAL0985274.1"/>
    </source>
</evidence>
<name>A0ABD0XMS6_UMBPY</name>
<feature type="signal peptide" evidence="2">
    <location>
        <begin position="1"/>
        <end position="20"/>
    </location>
</feature>
<feature type="region of interest" description="Disordered" evidence="1">
    <location>
        <begin position="45"/>
        <end position="181"/>
    </location>
</feature>
<accession>A0ABD0XMS6</accession>
<keyword evidence="2" id="KW-0732">Signal</keyword>
<feature type="compositionally biased region" description="Polar residues" evidence="1">
    <location>
        <begin position="125"/>
        <end position="140"/>
    </location>
</feature>
<feature type="compositionally biased region" description="Basic and acidic residues" evidence="1">
    <location>
        <begin position="157"/>
        <end position="169"/>
    </location>
</feature>
<feature type="region of interest" description="Disordered" evidence="1">
    <location>
        <begin position="313"/>
        <end position="340"/>
    </location>
</feature>
<comment type="caution">
    <text evidence="3">The sequence shown here is derived from an EMBL/GenBank/DDBJ whole genome shotgun (WGS) entry which is preliminary data.</text>
</comment>
<evidence type="ECO:0000313" key="4">
    <source>
        <dbReference type="Proteomes" id="UP001557470"/>
    </source>
</evidence>
<feature type="chain" id="PRO_5044765312" evidence="2">
    <location>
        <begin position="21"/>
        <end position="340"/>
    </location>
</feature>
<reference evidence="3 4" key="1">
    <citation type="submission" date="2024-06" db="EMBL/GenBank/DDBJ databases">
        <authorList>
            <person name="Pan Q."/>
            <person name="Wen M."/>
            <person name="Jouanno E."/>
            <person name="Zahm M."/>
            <person name="Klopp C."/>
            <person name="Cabau C."/>
            <person name="Louis A."/>
            <person name="Berthelot C."/>
            <person name="Parey E."/>
            <person name="Roest Crollius H."/>
            <person name="Montfort J."/>
            <person name="Robinson-Rechavi M."/>
            <person name="Bouchez O."/>
            <person name="Lampietro C."/>
            <person name="Lopez Roques C."/>
            <person name="Donnadieu C."/>
            <person name="Postlethwait J."/>
            <person name="Bobe J."/>
            <person name="Verreycken H."/>
            <person name="Guiguen Y."/>
        </authorList>
    </citation>
    <scope>NUCLEOTIDE SEQUENCE [LARGE SCALE GENOMIC DNA]</scope>
    <source>
        <strain evidence="3">Up_M1</strain>
        <tissue evidence="3">Testis</tissue>
    </source>
</reference>
<organism evidence="3 4">
    <name type="scientific">Umbra pygmaea</name>
    <name type="common">Eastern mudminnow</name>
    <dbReference type="NCBI Taxonomy" id="75934"/>
    <lineage>
        <taxon>Eukaryota</taxon>
        <taxon>Metazoa</taxon>
        <taxon>Chordata</taxon>
        <taxon>Craniata</taxon>
        <taxon>Vertebrata</taxon>
        <taxon>Euteleostomi</taxon>
        <taxon>Actinopterygii</taxon>
        <taxon>Neopterygii</taxon>
        <taxon>Teleostei</taxon>
        <taxon>Protacanthopterygii</taxon>
        <taxon>Esociformes</taxon>
        <taxon>Umbridae</taxon>
        <taxon>Umbra</taxon>
    </lineage>
</organism>
<dbReference type="AlphaFoldDB" id="A0ABD0XMS6"/>
<sequence length="340" mass="36886">MMKLSLCFLSALALVPVVYMLPIKERSEDVLHWWEDALQVVPLTEKPSSGEIKGPVNPETHFGSQNTNPEHPSTLRPSENSEESVDSDAKSNENCNSDDLTDAEQSETISAESRDDDDYQRSKTKISQTVAVGSTGTDSPLPSDVRKDKPPSGCRTIDPDHVDAMKTTRPESPNGSQVPGRGLQRIQAGLRTVSRDLIGVNSEEVLTVECQGPACESTVSGLQNGGQTDENTSQDTREIQVFTVPAMGQALGRNSFRSRVNDVLETVGQQQDLDSLENVNGGPNDRLTDELNIRVLTETGEYLSTERNTAVLGQLPGSPARRPPVPKSFSSSVLGEEQDV</sequence>
<evidence type="ECO:0000256" key="1">
    <source>
        <dbReference type="SAM" id="MobiDB-lite"/>
    </source>
</evidence>